<gene>
    <name evidence="2" type="ORF">CLOSYM_04745</name>
</gene>
<comment type="caution">
    <text evidence="2">The sequence shown here is derived from an EMBL/GenBank/DDBJ whole genome shotgun (WGS) entry which is preliminary data.</text>
</comment>
<dbReference type="Proteomes" id="UP000016491">
    <property type="component" value="Unassembled WGS sequence"/>
</dbReference>
<evidence type="ECO:0000313" key="3">
    <source>
        <dbReference type="Proteomes" id="UP000016491"/>
    </source>
</evidence>
<proteinExistence type="predicted"/>
<evidence type="ECO:0000256" key="1">
    <source>
        <dbReference type="SAM" id="Phobius"/>
    </source>
</evidence>
<dbReference type="EMBL" id="AWSU01000378">
    <property type="protein sequence ID" value="ERI73677.1"/>
    <property type="molecule type" value="Genomic_DNA"/>
</dbReference>
<name>A0ABC9TQZ6_CLOSY</name>
<keyword evidence="1" id="KW-1133">Transmembrane helix</keyword>
<protein>
    <submittedName>
        <fullName evidence="2">Uncharacterized protein</fullName>
    </submittedName>
</protein>
<evidence type="ECO:0000313" key="2">
    <source>
        <dbReference type="EMBL" id="ERI73677.1"/>
    </source>
</evidence>
<accession>A0ABC9TQZ6</accession>
<keyword evidence="1" id="KW-0472">Membrane</keyword>
<sequence>MVKNTAFGEYKQNLITIIMLIQFAYISEMRYNKTRTENFTKTIGIVREFC</sequence>
<keyword evidence="1" id="KW-0812">Transmembrane</keyword>
<dbReference type="AlphaFoldDB" id="A0ABC9TQZ6"/>
<feature type="transmembrane region" description="Helical" evidence="1">
    <location>
        <begin position="12"/>
        <end position="31"/>
    </location>
</feature>
<organism evidence="2 3">
    <name type="scientific">[Clostridium] symbiosum ATCC 14940</name>
    <dbReference type="NCBI Taxonomy" id="411472"/>
    <lineage>
        <taxon>Bacteria</taxon>
        <taxon>Bacillati</taxon>
        <taxon>Bacillota</taxon>
        <taxon>Clostridia</taxon>
        <taxon>Lachnospirales</taxon>
        <taxon>Lachnospiraceae</taxon>
        <taxon>Otoolea</taxon>
    </lineage>
</organism>
<reference evidence="2 3" key="1">
    <citation type="submission" date="2013-07" db="EMBL/GenBank/DDBJ databases">
        <authorList>
            <person name="Weinstock G."/>
            <person name="Sodergren E."/>
            <person name="Wylie T."/>
            <person name="Fulton L."/>
            <person name="Fulton R."/>
            <person name="Fronick C."/>
            <person name="O'Laughlin M."/>
            <person name="Godfrey J."/>
            <person name="Miner T."/>
            <person name="Herter B."/>
            <person name="Appelbaum E."/>
            <person name="Cordes M."/>
            <person name="Lek S."/>
            <person name="Wollam A."/>
            <person name="Pepin K.H."/>
            <person name="Palsikar V.B."/>
            <person name="Mitreva M."/>
            <person name="Wilson R.K."/>
        </authorList>
    </citation>
    <scope>NUCLEOTIDE SEQUENCE [LARGE SCALE GENOMIC DNA]</scope>
    <source>
        <strain evidence="2 3">ATCC 14940</strain>
    </source>
</reference>